<evidence type="ECO:0000259" key="1">
    <source>
        <dbReference type="Pfam" id="PF01728"/>
    </source>
</evidence>
<dbReference type="InterPro" id="IPR029063">
    <property type="entry name" value="SAM-dependent_MTases_sf"/>
</dbReference>
<accession>A0A194VZ15</accession>
<organism evidence="2 3">
    <name type="scientific">Cytospora mali</name>
    <name type="common">Apple Valsa canker fungus</name>
    <name type="synonym">Valsa mali</name>
    <dbReference type="NCBI Taxonomy" id="578113"/>
    <lineage>
        <taxon>Eukaryota</taxon>
        <taxon>Fungi</taxon>
        <taxon>Dikarya</taxon>
        <taxon>Ascomycota</taxon>
        <taxon>Pezizomycotina</taxon>
        <taxon>Sordariomycetes</taxon>
        <taxon>Sordariomycetidae</taxon>
        <taxon>Diaporthales</taxon>
        <taxon>Cytosporaceae</taxon>
        <taxon>Cytospora</taxon>
    </lineage>
</organism>
<dbReference type="Proteomes" id="UP000078559">
    <property type="component" value="Chromosome 5"/>
</dbReference>
<dbReference type="GO" id="GO:0032259">
    <property type="term" value="P:methylation"/>
    <property type="evidence" value="ECO:0007669"/>
    <property type="project" value="InterPro"/>
</dbReference>
<proteinExistence type="predicted"/>
<dbReference type="Pfam" id="PF01728">
    <property type="entry name" value="FtsJ"/>
    <property type="match status" value="1"/>
</dbReference>
<keyword evidence="3" id="KW-1185">Reference proteome</keyword>
<dbReference type="EMBL" id="CM003102">
    <property type="protein sequence ID" value="KUI69454.1"/>
    <property type="molecule type" value="Genomic_DNA"/>
</dbReference>
<gene>
    <name evidence="2" type="ORF">VM1G_05590</name>
</gene>
<dbReference type="InterPro" id="IPR002877">
    <property type="entry name" value="RNA_MeTrfase_FtsJ_dom"/>
</dbReference>
<dbReference type="SMR" id="A0A194VZ15"/>
<dbReference type="Gene3D" id="3.40.50.150">
    <property type="entry name" value="Vaccinia Virus protein VP39"/>
    <property type="match status" value="1"/>
</dbReference>
<evidence type="ECO:0000313" key="3">
    <source>
        <dbReference type="Proteomes" id="UP000078559"/>
    </source>
</evidence>
<feature type="domain" description="Ribosomal RNA methyltransferase FtsJ" evidence="1">
    <location>
        <begin position="112"/>
        <end position="308"/>
    </location>
</feature>
<name>A0A194VZ15_CYTMA</name>
<dbReference type="SUPFAM" id="SSF53335">
    <property type="entry name" value="S-adenosyl-L-methionine-dependent methyltransferases"/>
    <property type="match status" value="1"/>
</dbReference>
<dbReference type="AlphaFoldDB" id="A0A194VZ15"/>
<dbReference type="GO" id="GO:0008168">
    <property type="term" value="F:methyltransferase activity"/>
    <property type="evidence" value="ECO:0007669"/>
    <property type="project" value="InterPro"/>
</dbReference>
<protein>
    <recommendedName>
        <fullName evidence="1">Ribosomal RNA methyltransferase FtsJ domain-containing protein</fullName>
    </recommendedName>
</protein>
<reference evidence="2" key="1">
    <citation type="submission" date="2014-12" db="EMBL/GenBank/DDBJ databases">
        <title>Genome Sequence of Valsa Canker Pathogens Uncovers a Specific Adaption of Colonization on Woody Bark.</title>
        <authorList>
            <person name="Yin Z."/>
            <person name="Liu H."/>
            <person name="Gao X."/>
            <person name="Li Z."/>
            <person name="Song N."/>
            <person name="Ke X."/>
            <person name="Dai Q."/>
            <person name="Wu Y."/>
            <person name="Sun Y."/>
            <person name="Xu J.-R."/>
            <person name="Kang Z.K."/>
            <person name="Wang L."/>
            <person name="Huang L."/>
        </authorList>
    </citation>
    <scope>NUCLEOTIDE SEQUENCE [LARGE SCALE GENOMIC DNA]</scope>
    <source>
        <strain evidence="2">03-8</strain>
    </source>
</reference>
<dbReference type="OrthoDB" id="417125at2759"/>
<evidence type="ECO:0000313" key="2">
    <source>
        <dbReference type="EMBL" id="KUI69454.1"/>
    </source>
</evidence>
<sequence>METAARSLDELTLDREPLSRAEGIAANNAMPQQDTSLGAEVMQRNKDKVVAYLMENVAEYRRLNELRRKGWASTEADQFFANQRRQADAGDRDTVIALNKMMGRIAREMHSLIRAFTIRTSGAGPPMVLDMCAAPGTYLEFALHVNPGAGAVGFSLPPEQGGHKLVLKTSETVSIKFLDVTMLAADMGVPISDIPPDHPHAKDFRPAAFHPGLTFDLVLCDGQVLRTHKDHRAEYRERREARRLTLTQLALGLEHLGPGGTMIVLLHRFEAWDTVLLLHTFTKFSTVKTFKPRFDHAKKSSFYMVATNVQSKKAEAVAAVEGWKEDWKAATFETDDERWRQIRPGIGANILDVDEFLDDFGPELVRMGEKIWTIQADALERAPFMRRR</sequence>